<reference evidence="2 3" key="1">
    <citation type="submission" date="2019-05" db="EMBL/GenBank/DDBJ databases">
        <title>Ruegeria sp. nov., isolated from tidal flat.</title>
        <authorList>
            <person name="Kim W."/>
        </authorList>
    </citation>
    <scope>NUCLEOTIDE SEQUENCE [LARGE SCALE GENOMIC DNA]</scope>
    <source>
        <strain evidence="2 3">CAU 1488</strain>
    </source>
</reference>
<accession>A0ABY2X044</accession>
<keyword evidence="1" id="KW-0472">Membrane</keyword>
<name>A0ABY2X044_9RHOB</name>
<keyword evidence="3" id="KW-1185">Reference proteome</keyword>
<evidence type="ECO:0000313" key="2">
    <source>
        <dbReference type="EMBL" id="TMV08603.1"/>
    </source>
</evidence>
<feature type="transmembrane region" description="Helical" evidence="1">
    <location>
        <begin position="210"/>
        <end position="228"/>
    </location>
</feature>
<proteinExistence type="predicted"/>
<comment type="caution">
    <text evidence="2">The sequence shown here is derived from an EMBL/GenBank/DDBJ whole genome shotgun (WGS) entry which is preliminary data.</text>
</comment>
<dbReference type="Proteomes" id="UP001193035">
    <property type="component" value="Unassembled WGS sequence"/>
</dbReference>
<gene>
    <name evidence="2" type="ORF">FGK63_05635</name>
</gene>
<dbReference type="InterPro" id="IPR025333">
    <property type="entry name" value="DUF4239"/>
</dbReference>
<dbReference type="EMBL" id="VCPD01000002">
    <property type="protein sequence ID" value="TMV08603.1"/>
    <property type="molecule type" value="Genomic_DNA"/>
</dbReference>
<evidence type="ECO:0000256" key="1">
    <source>
        <dbReference type="SAM" id="Phobius"/>
    </source>
</evidence>
<sequence length="259" mass="28254">MPEVIDFSLWFTLAATIMLFVGSALIGVWFSRSREAAGGTSVTTLHSAILGMLALLVGFTFAMALSRHEARRLALLEEANAIGTAALRARMIPVPYAGESVALIAEYIDLRQRIAEVGPTHVDLKALVNRSNEIQETLWQRAMKAAALDPAMVPTGLYIDALNTTIDLQTTRLAASRAHIPEVVYLTIYFVACCAMGFSGYVAALETSRLGSSTLLMAFLVTAVIMLIHDLDRPNQGFIRLNQQPMLDTARSIADWQRG</sequence>
<keyword evidence="1" id="KW-1133">Transmembrane helix</keyword>
<dbReference type="RefSeq" id="WP_138840632.1">
    <property type="nucleotide sequence ID" value="NZ_VCPD01000002.1"/>
</dbReference>
<protein>
    <recommendedName>
        <fullName evidence="4">DUF4239 domain-containing protein</fullName>
    </recommendedName>
</protein>
<keyword evidence="1" id="KW-0812">Transmembrane</keyword>
<dbReference type="Pfam" id="PF14023">
    <property type="entry name" value="Bestrophin-like"/>
    <property type="match status" value="1"/>
</dbReference>
<evidence type="ECO:0008006" key="4">
    <source>
        <dbReference type="Google" id="ProtNLM"/>
    </source>
</evidence>
<feature type="transmembrane region" description="Helical" evidence="1">
    <location>
        <begin position="183"/>
        <end position="204"/>
    </location>
</feature>
<evidence type="ECO:0000313" key="3">
    <source>
        <dbReference type="Proteomes" id="UP001193035"/>
    </source>
</evidence>
<organism evidence="2 3">
    <name type="scientific">Ruegeria sediminis</name>
    <dbReference type="NCBI Taxonomy" id="2583820"/>
    <lineage>
        <taxon>Bacteria</taxon>
        <taxon>Pseudomonadati</taxon>
        <taxon>Pseudomonadota</taxon>
        <taxon>Alphaproteobacteria</taxon>
        <taxon>Rhodobacterales</taxon>
        <taxon>Roseobacteraceae</taxon>
        <taxon>Ruegeria</taxon>
    </lineage>
</organism>
<feature type="transmembrane region" description="Helical" evidence="1">
    <location>
        <begin position="42"/>
        <end position="65"/>
    </location>
</feature>
<feature type="transmembrane region" description="Helical" evidence="1">
    <location>
        <begin position="7"/>
        <end position="30"/>
    </location>
</feature>